<sequence>MGEVYLIGQIIGASEFPDKTLFCKWGISFGNNWKLISGKKEGQTQVDSPVYDKLTVWSHPIDVHFATRGVQGWPKLYLQVYHYDKFGRGEIYGYGFTNIPMSPGTHSIDCHTWRPLGGMHDEFTRQFLGGGPQLKSPDLVYTGLDRYRLHTEAMGCVHIELSVILRNFDKYGIEA</sequence>
<dbReference type="PANTHER" id="PTHR12968:SF2">
    <property type="entry name" value="B9 DOMAIN-CONTAINING PROTEIN 2"/>
    <property type="match status" value="1"/>
</dbReference>
<dbReference type="PROSITE" id="PS51381">
    <property type="entry name" value="C2_B9"/>
    <property type="match status" value="1"/>
</dbReference>
<organism evidence="8">
    <name type="scientific">Cacopsylla melanoneura</name>
    <dbReference type="NCBI Taxonomy" id="428564"/>
    <lineage>
        <taxon>Eukaryota</taxon>
        <taxon>Metazoa</taxon>
        <taxon>Ecdysozoa</taxon>
        <taxon>Arthropoda</taxon>
        <taxon>Hexapoda</taxon>
        <taxon>Insecta</taxon>
        <taxon>Pterygota</taxon>
        <taxon>Neoptera</taxon>
        <taxon>Paraneoptera</taxon>
        <taxon>Hemiptera</taxon>
        <taxon>Sternorrhyncha</taxon>
        <taxon>Psylloidea</taxon>
        <taxon>Psyllidae</taxon>
        <taxon>Psyllinae</taxon>
        <taxon>Cacopsylla</taxon>
    </lineage>
</organism>
<dbReference type="Pfam" id="PF07162">
    <property type="entry name" value="B9-C2"/>
    <property type="match status" value="1"/>
</dbReference>
<dbReference type="GO" id="GO:0036038">
    <property type="term" value="C:MKS complex"/>
    <property type="evidence" value="ECO:0007669"/>
    <property type="project" value="TreeGrafter"/>
</dbReference>
<dbReference type="EMBL" id="HBUF01441045">
    <property type="protein sequence ID" value="CAG6742943.1"/>
    <property type="molecule type" value="Transcribed_RNA"/>
</dbReference>
<keyword evidence="4" id="KW-0206">Cytoskeleton</keyword>
<evidence type="ECO:0000256" key="3">
    <source>
        <dbReference type="ARBA" id="ARBA00022794"/>
    </source>
</evidence>
<dbReference type="InterPro" id="IPR010796">
    <property type="entry name" value="C2_B9-type_dom"/>
</dbReference>
<proteinExistence type="inferred from homology"/>
<evidence type="ECO:0000256" key="6">
    <source>
        <dbReference type="ARBA" id="ARBA00038411"/>
    </source>
</evidence>
<evidence type="ECO:0000256" key="7">
    <source>
        <dbReference type="ARBA" id="ARBA00039272"/>
    </source>
</evidence>
<accession>A0A8D8Z8D5</accession>
<keyword evidence="3" id="KW-0970">Cilium biogenesis/degradation</keyword>
<dbReference type="EMBL" id="HBUF01158307">
    <property type="protein sequence ID" value="CAG6649545.1"/>
    <property type="molecule type" value="Transcribed_RNA"/>
</dbReference>
<dbReference type="GO" id="GO:0060271">
    <property type="term" value="P:cilium assembly"/>
    <property type="evidence" value="ECO:0007669"/>
    <property type="project" value="TreeGrafter"/>
</dbReference>
<evidence type="ECO:0000256" key="1">
    <source>
        <dbReference type="ARBA" id="ARBA00004120"/>
    </source>
</evidence>
<dbReference type="EMBL" id="HBUF01158306">
    <property type="protein sequence ID" value="CAG6649544.1"/>
    <property type="molecule type" value="Transcribed_RNA"/>
</dbReference>
<evidence type="ECO:0000256" key="5">
    <source>
        <dbReference type="ARBA" id="ARBA00023273"/>
    </source>
</evidence>
<name>A0A8D8Z8D5_9HEMI</name>
<comment type="subcellular location">
    <subcellularLocation>
        <location evidence="1">Cytoplasm</location>
        <location evidence="1">Cytoskeleton</location>
        <location evidence="1">Cilium basal body</location>
    </subcellularLocation>
</comment>
<evidence type="ECO:0000256" key="2">
    <source>
        <dbReference type="ARBA" id="ARBA00022490"/>
    </source>
</evidence>
<protein>
    <recommendedName>
        <fullName evidence="7">B9 domain-containing protein 2</fullName>
    </recommendedName>
</protein>
<dbReference type="PANTHER" id="PTHR12968">
    <property type="entry name" value="B9 DOMAIN-CONTAINING"/>
    <property type="match status" value="1"/>
</dbReference>
<dbReference type="EMBL" id="HBUF01441044">
    <property type="protein sequence ID" value="CAG6742940.1"/>
    <property type="molecule type" value="Transcribed_RNA"/>
</dbReference>
<comment type="similarity">
    <text evidence="6">Belongs to the B9D family.</text>
</comment>
<evidence type="ECO:0000256" key="4">
    <source>
        <dbReference type="ARBA" id="ARBA00023212"/>
    </source>
</evidence>
<keyword evidence="5" id="KW-0966">Cell projection</keyword>
<reference evidence="8" key="1">
    <citation type="submission" date="2021-05" db="EMBL/GenBank/DDBJ databases">
        <authorList>
            <person name="Alioto T."/>
            <person name="Alioto T."/>
            <person name="Gomez Garrido J."/>
        </authorList>
    </citation>
    <scope>NUCLEOTIDE SEQUENCE</scope>
</reference>
<keyword evidence="2" id="KW-0963">Cytoplasm</keyword>
<evidence type="ECO:0000313" key="8">
    <source>
        <dbReference type="EMBL" id="CAG6742943.1"/>
    </source>
</evidence>
<dbReference type="AlphaFoldDB" id="A0A8D8Z8D5"/>